<gene>
    <name evidence="2" type="ORF">ACA1_046710</name>
</gene>
<name>L8HC33_ACACF</name>
<feature type="region of interest" description="Disordered" evidence="1">
    <location>
        <begin position="181"/>
        <end position="205"/>
    </location>
</feature>
<proteinExistence type="predicted"/>
<organism evidence="2 3">
    <name type="scientific">Acanthamoeba castellanii (strain ATCC 30010 / Neff)</name>
    <dbReference type="NCBI Taxonomy" id="1257118"/>
    <lineage>
        <taxon>Eukaryota</taxon>
        <taxon>Amoebozoa</taxon>
        <taxon>Discosea</taxon>
        <taxon>Longamoebia</taxon>
        <taxon>Centramoebida</taxon>
        <taxon>Acanthamoebidae</taxon>
        <taxon>Acanthamoeba</taxon>
    </lineage>
</organism>
<feature type="region of interest" description="Disordered" evidence="1">
    <location>
        <begin position="1"/>
        <end position="37"/>
    </location>
</feature>
<reference evidence="2 3" key="1">
    <citation type="journal article" date="2013" name="Genome Biol.">
        <title>Genome of Acanthamoeba castellanii highlights extensive lateral gene transfer and early evolution of tyrosine kinase signaling.</title>
        <authorList>
            <person name="Clarke M."/>
            <person name="Lohan A.J."/>
            <person name="Liu B."/>
            <person name="Lagkouvardos I."/>
            <person name="Roy S."/>
            <person name="Zafar N."/>
            <person name="Bertelli C."/>
            <person name="Schilde C."/>
            <person name="Kianianmomeni A."/>
            <person name="Burglin T.R."/>
            <person name="Frech C."/>
            <person name="Turcotte B."/>
            <person name="Kopec K.O."/>
            <person name="Synnott J.M."/>
            <person name="Choo C."/>
            <person name="Paponov I."/>
            <person name="Finkler A."/>
            <person name="Soon Heng Tan C."/>
            <person name="Hutchins A.P."/>
            <person name="Weinmeier T."/>
            <person name="Rattei T."/>
            <person name="Chu J.S."/>
            <person name="Gimenez G."/>
            <person name="Irimia M."/>
            <person name="Rigden D.J."/>
            <person name="Fitzpatrick D.A."/>
            <person name="Lorenzo-Morales J."/>
            <person name="Bateman A."/>
            <person name="Chiu C.H."/>
            <person name="Tang P."/>
            <person name="Hegemann P."/>
            <person name="Fromm H."/>
            <person name="Raoult D."/>
            <person name="Greub G."/>
            <person name="Miranda-Saavedra D."/>
            <person name="Chen N."/>
            <person name="Nash P."/>
            <person name="Ginger M.L."/>
            <person name="Horn M."/>
            <person name="Schaap P."/>
            <person name="Caler L."/>
            <person name="Loftus B."/>
        </authorList>
    </citation>
    <scope>NUCLEOTIDE SEQUENCE [LARGE SCALE GENOMIC DNA]</scope>
    <source>
        <strain evidence="2 3">Neff</strain>
    </source>
</reference>
<dbReference type="KEGG" id="acan:ACA1_046710"/>
<dbReference type="AlphaFoldDB" id="L8HC33"/>
<dbReference type="Proteomes" id="UP000011083">
    <property type="component" value="Unassembled WGS sequence"/>
</dbReference>
<feature type="compositionally biased region" description="Basic and acidic residues" evidence="1">
    <location>
        <begin position="17"/>
        <end position="27"/>
    </location>
</feature>
<dbReference type="Pfam" id="PF14328">
    <property type="entry name" value="DUF4385"/>
    <property type="match status" value="1"/>
</dbReference>
<dbReference type="OrthoDB" id="2589819at2759"/>
<evidence type="ECO:0000313" key="2">
    <source>
        <dbReference type="EMBL" id="ELR21951.1"/>
    </source>
</evidence>
<dbReference type="InterPro" id="IPR025494">
    <property type="entry name" value="DUF4385"/>
</dbReference>
<dbReference type="GeneID" id="14922869"/>
<evidence type="ECO:0000256" key="1">
    <source>
        <dbReference type="SAM" id="MobiDB-lite"/>
    </source>
</evidence>
<protein>
    <submittedName>
        <fullName evidence="2">Cytoplasmic protein, putative</fullName>
    </submittedName>
</protein>
<dbReference type="VEuPathDB" id="AmoebaDB:ACA1_046710"/>
<dbReference type="RefSeq" id="XP_004347783.1">
    <property type="nucleotide sequence ID" value="XM_004347733.1"/>
</dbReference>
<feature type="compositionally biased region" description="Basic and acidic residues" evidence="1">
    <location>
        <begin position="181"/>
        <end position="191"/>
    </location>
</feature>
<dbReference type="EMBL" id="KB007894">
    <property type="protein sequence ID" value="ELR21951.1"/>
    <property type="molecule type" value="Genomic_DNA"/>
</dbReference>
<evidence type="ECO:0000313" key="3">
    <source>
        <dbReference type="Proteomes" id="UP000011083"/>
    </source>
</evidence>
<keyword evidence="3" id="KW-1185">Reference proteome</keyword>
<accession>L8HC33</accession>
<sequence length="205" mass="23780">MKKRKQHSLATQSPPDYNHDGEDEPKRKKEKKKAKDAISAGFDYTLDFKSLDMRAHPELYRVGRGEQGVLSVEPYKSEILPHWRFRTPDIAAESADAILALYNDYKQHHDFVGDTMTEKEKEEVMANSVFKDERNRRHTIKTRTKEVLPLDHDPVKAQSAEAFRQRLDVVKADPDYVRMKAEHQHKYEGKPAKRPAKAAIRSAER</sequence>